<keyword evidence="3" id="KW-1185">Reference proteome</keyword>
<evidence type="ECO:0000256" key="1">
    <source>
        <dbReference type="SAM" id="MobiDB-lite"/>
    </source>
</evidence>
<dbReference type="RefSeq" id="XP_053022972.1">
    <property type="nucleotide sequence ID" value="XM_053171739.1"/>
</dbReference>
<protein>
    <submittedName>
        <fullName evidence="2">Uncharacterized protein</fullName>
    </submittedName>
</protein>
<evidence type="ECO:0000313" key="3">
    <source>
        <dbReference type="Proteomes" id="UP001164743"/>
    </source>
</evidence>
<evidence type="ECO:0000313" key="2">
    <source>
        <dbReference type="EMBL" id="WAQ87417.1"/>
    </source>
</evidence>
<proteinExistence type="predicted"/>
<organism evidence="2 3">
    <name type="scientific">Puccinia triticina</name>
    <dbReference type="NCBI Taxonomy" id="208348"/>
    <lineage>
        <taxon>Eukaryota</taxon>
        <taxon>Fungi</taxon>
        <taxon>Dikarya</taxon>
        <taxon>Basidiomycota</taxon>
        <taxon>Pucciniomycotina</taxon>
        <taxon>Pucciniomycetes</taxon>
        <taxon>Pucciniales</taxon>
        <taxon>Pucciniaceae</taxon>
        <taxon>Puccinia</taxon>
    </lineage>
</organism>
<dbReference type="EMBL" id="CP110428">
    <property type="protein sequence ID" value="WAQ87417.1"/>
    <property type="molecule type" value="Genomic_DNA"/>
</dbReference>
<dbReference type="GeneID" id="77812634"/>
<name>A0ABY7CXH2_9BASI</name>
<reference evidence="2" key="1">
    <citation type="submission" date="2022-10" db="EMBL/GenBank/DDBJ databases">
        <title>Puccinia triticina Genome sequencing and assembly.</title>
        <authorList>
            <person name="Li C."/>
        </authorList>
    </citation>
    <scope>NUCLEOTIDE SEQUENCE</scope>
    <source>
        <strain evidence="2">Pt15</strain>
    </source>
</reference>
<feature type="region of interest" description="Disordered" evidence="1">
    <location>
        <begin position="1"/>
        <end position="35"/>
    </location>
</feature>
<sequence length="159" mass="16530">MNFLGLGNLATKSKKSTAKGKKSSSNGTGSGRVRVRVPIPRIEEQPGESRAIIAPPAFPGHVTAPTIFAPTACVAFGRLIYASVRPTSGSVTPTSAYTSVRRISSTRSAYLHLTSASARSNSGSLQPTSVCARPTCATPSGVYLGASNSARDSSLFRRT</sequence>
<dbReference type="Proteomes" id="UP001164743">
    <property type="component" value="Chromosome 8A"/>
</dbReference>
<gene>
    <name evidence="2" type="ORF">PtA15_8A321</name>
</gene>
<feature type="compositionally biased region" description="Basic residues" evidence="1">
    <location>
        <begin position="12"/>
        <end position="22"/>
    </location>
</feature>
<accession>A0ABY7CXH2</accession>